<dbReference type="AlphaFoldDB" id="A0A8H3W183"/>
<accession>A0A8H3W183</accession>
<keyword evidence="2" id="KW-1185">Reference proteome</keyword>
<name>A0A8H3W183_9PEZI</name>
<protein>
    <submittedName>
        <fullName evidence="1">Uncharacterized protein</fullName>
    </submittedName>
</protein>
<evidence type="ECO:0000313" key="2">
    <source>
        <dbReference type="Proteomes" id="UP000434172"/>
    </source>
</evidence>
<sequence length="84" mass="9264">MCDLVDTALCLPVRFILPPDPASDHLLALLPSLPSADLLARRPLRQPFSLDDSEDLLPSIPSQHRLQILRPRSPLCSNQRGCLG</sequence>
<gene>
    <name evidence="1" type="ORF">GQ607_015149</name>
</gene>
<dbReference type="Proteomes" id="UP000434172">
    <property type="component" value="Unassembled WGS sequence"/>
</dbReference>
<proteinExistence type="predicted"/>
<reference evidence="1 2" key="1">
    <citation type="submission" date="2019-12" db="EMBL/GenBank/DDBJ databases">
        <title>A genome sequence resource for the geographically widespread anthracnose pathogen Colletotrichum asianum.</title>
        <authorList>
            <person name="Meng Y."/>
        </authorList>
    </citation>
    <scope>NUCLEOTIDE SEQUENCE [LARGE SCALE GENOMIC DNA]</scope>
    <source>
        <strain evidence="1 2">ICMP 18580</strain>
    </source>
</reference>
<comment type="caution">
    <text evidence="1">The sequence shown here is derived from an EMBL/GenBank/DDBJ whole genome shotgun (WGS) entry which is preliminary data.</text>
</comment>
<organism evidence="1 2">
    <name type="scientific">Colletotrichum asianum</name>
    <dbReference type="NCBI Taxonomy" id="702518"/>
    <lineage>
        <taxon>Eukaryota</taxon>
        <taxon>Fungi</taxon>
        <taxon>Dikarya</taxon>
        <taxon>Ascomycota</taxon>
        <taxon>Pezizomycotina</taxon>
        <taxon>Sordariomycetes</taxon>
        <taxon>Hypocreomycetidae</taxon>
        <taxon>Glomerellales</taxon>
        <taxon>Glomerellaceae</taxon>
        <taxon>Colletotrichum</taxon>
        <taxon>Colletotrichum gloeosporioides species complex</taxon>
    </lineage>
</organism>
<dbReference type="EMBL" id="WOWK01000126">
    <property type="protein sequence ID" value="KAF0317630.1"/>
    <property type="molecule type" value="Genomic_DNA"/>
</dbReference>
<evidence type="ECO:0000313" key="1">
    <source>
        <dbReference type="EMBL" id="KAF0317630.1"/>
    </source>
</evidence>